<gene>
    <name evidence="1" type="ORF">UFOVP182_12</name>
</gene>
<accession>A0A6J7WGZ6</accession>
<name>A0A6J7WGZ6_9CAUD</name>
<sequence length="253" mass="26530">MAKNIQGSRIDGIISISGSMSAVKYYGDGSSLTGIAAASGNDSRQTAVVPGYLVGGNTYKAYKLTNPVTTYSTATLGISGESCFATKFYASPGQKINEIAFRIMTAGASGTGLSQVRLLIYRSKLDASGNLIGGDLEFDTGVNISTLSTGLKVATGLNYTLSSNTYLNCWFMVLRNYQSGSLQVRSLGNTTVTSDYMEISSSAGVNSREMTWYWTVPYTAATPASMPTVSASTPSTTAVAELSQIIAIGYSAT</sequence>
<reference evidence="1" key="1">
    <citation type="submission" date="2020-05" db="EMBL/GenBank/DDBJ databases">
        <authorList>
            <person name="Chiriac C."/>
            <person name="Salcher M."/>
            <person name="Ghai R."/>
            <person name="Kavagutti S V."/>
        </authorList>
    </citation>
    <scope>NUCLEOTIDE SEQUENCE</scope>
</reference>
<proteinExistence type="predicted"/>
<dbReference type="EMBL" id="LR798230">
    <property type="protein sequence ID" value="CAB5208331.1"/>
    <property type="molecule type" value="Genomic_DNA"/>
</dbReference>
<evidence type="ECO:0000313" key="1">
    <source>
        <dbReference type="EMBL" id="CAB5208331.1"/>
    </source>
</evidence>
<organism evidence="1">
    <name type="scientific">uncultured Caudovirales phage</name>
    <dbReference type="NCBI Taxonomy" id="2100421"/>
    <lineage>
        <taxon>Viruses</taxon>
        <taxon>Duplodnaviria</taxon>
        <taxon>Heunggongvirae</taxon>
        <taxon>Uroviricota</taxon>
        <taxon>Caudoviricetes</taxon>
        <taxon>Peduoviridae</taxon>
        <taxon>Maltschvirus</taxon>
        <taxon>Maltschvirus maltsch</taxon>
    </lineage>
</organism>
<protein>
    <submittedName>
        <fullName evidence="1">Uncharacterized protein</fullName>
    </submittedName>
</protein>